<comment type="caution">
    <text evidence="1">The sequence shown here is derived from an EMBL/GenBank/DDBJ whole genome shotgun (WGS) entry which is preliminary data.</text>
</comment>
<sequence>MSSHLYTPILVSKEGELIALSYLLPDQKDNTIPLIQLIPDAKEDRVKDYVQTRIKPLVDSWSFPGNRIYLDSSYLQQYEFGVTQDFFNKLKNNGINIIPVVYPDSADWILSFYKDFLSHGICLRIRNNNINAQTIINSINRIKSYFSIDSSSIDLVIDFGVVTASHEASYANSLELIALRLAKIEPIRQCIMGAGSFPADLTKFVSDTKTPITRVEWTLWKNVKNFEIGSSRLIYADYGNAHPNYDLEAVKHQGTCSIKYTTENHFVIFRGQRAQDHALAMGQYRVKAAELLQEPYYSGQSFSWGDQFITDCAEGREGPGTPAIWVRVTQNHHFVKTLELLRKG</sequence>
<evidence type="ECO:0000313" key="1">
    <source>
        <dbReference type="EMBL" id="MBO0953224.1"/>
    </source>
</evidence>
<accession>A0ABS3JT81</accession>
<dbReference type="EMBL" id="JAFMYW010000026">
    <property type="protein sequence ID" value="MBO0953224.1"/>
    <property type="molecule type" value="Genomic_DNA"/>
</dbReference>
<dbReference type="Pfam" id="PF14350">
    <property type="entry name" value="Beta_protein"/>
    <property type="match status" value="1"/>
</dbReference>
<dbReference type="RefSeq" id="WP_207333176.1">
    <property type="nucleotide sequence ID" value="NZ_JAFMYW010000026.1"/>
</dbReference>
<dbReference type="InterPro" id="IPR025683">
    <property type="entry name" value="Protein_beta"/>
</dbReference>
<evidence type="ECO:0000313" key="2">
    <source>
        <dbReference type="Proteomes" id="UP000664628"/>
    </source>
</evidence>
<reference evidence="1 2" key="1">
    <citation type="submission" date="2021-03" db="EMBL/GenBank/DDBJ databases">
        <title>Fibrella sp. HMF5405 genome sequencing and assembly.</title>
        <authorList>
            <person name="Kang H."/>
            <person name="Kim H."/>
            <person name="Bae S."/>
            <person name="Joh K."/>
        </authorList>
    </citation>
    <scope>NUCLEOTIDE SEQUENCE [LARGE SCALE GENOMIC DNA]</scope>
    <source>
        <strain evidence="1 2">HMF5405</strain>
    </source>
</reference>
<dbReference type="Proteomes" id="UP000664628">
    <property type="component" value="Unassembled WGS sequence"/>
</dbReference>
<keyword evidence="2" id="KW-1185">Reference proteome</keyword>
<gene>
    <name evidence="1" type="ORF">J2I46_31930</name>
</gene>
<proteinExistence type="predicted"/>
<name>A0ABS3JT81_9BACT</name>
<organism evidence="1 2">
    <name type="scientific">Fibrella forsythiae</name>
    <dbReference type="NCBI Taxonomy" id="2817061"/>
    <lineage>
        <taxon>Bacteria</taxon>
        <taxon>Pseudomonadati</taxon>
        <taxon>Bacteroidota</taxon>
        <taxon>Cytophagia</taxon>
        <taxon>Cytophagales</taxon>
        <taxon>Spirosomataceae</taxon>
        <taxon>Fibrella</taxon>
    </lineage>
</organism>
<protein>
    <submittedName>
        <fullName evidence="1">Beta family protein</fullName>
    </submittedName>
</protein>